<proteinExistence type="predicted"/>
<evidence type="ECO:0000313" key="3">
    <source>
        <dbReference type="Proteomes" id="UP000663722"/>
    </source>
</evidence>
<dbReference type="AlphaFoldDB" id="A0A975GNE7"/>
<keyword evidence="3" id="KW-1185">Reference proteome</keyword>
<evidence type="ECO:0000259" key="1">
    <source>
        <dbReference type="Pfam" id="PF00156"/>
    </source>
</evidence>
<sequence length="235" mass="25821">MDKPFWLFDNDLALKSHSGYREAKSGDEKAAASLVSDLATDFIVRIKERLPSDVIFVAPHAYEAAGDNAIPQVFAAACAMIAKGDIDTDIVQVTRVFHTGADPMERMSLRAEFEGSVTPGSRYVLVDDVMNMGGTLAELANHIRGAGGVVPAIVILVNAGRSKRLQPDRKIIRELERRHGNEITEIFGIVPAALTANEANYLIGFRSADEIRNRVVKAKKETYLRLRSKGIERQS</sequence>
<dbReference type="Gene3D" id="3.40.50.2020">
    <property type="match status" value="1"/>
</dbReference>
<dbReference type="RefSeq" id="WP_207682891.1">
    <property type="nucleotide sequence ID" value="NZ_CP061800.1"/>
</dbReference>
<dbReference type="KEGG" id="dmm:dnm_039210"/>
<gene>
    <name evidence="2" type="ORF">dnm_039210</name>
</gene>
<evidence type="ECO:0000313" key="2">
    <source>
        <dbReference type="EMBL" id="QTA87881.1"/>
    </source>
</evidence>
<dbReference type="EMBL" id="CP061800">
    <property type="protein sequence ID" value="QTA87881.1"/>
    <property type="molecule type" value="Genomic_DNA"/>
</dbReference>
<name>A0A975GNE7_9BACT</name>
<dbReference type="Proteomes" id="UP000663722">
    <property type="component" value="Chromosome"/>
</dbReference>
<dbReference type="CDD" id="cd06223">
    <property type="entry name" value="PRTases_typeI"/>
    <property type="match status" value="1"/>
</dbReference>
<organism evidence="2 3">
    <name type="scientific">Desulfonema magnum</name>
    <dbReference type="NCBI Taxonomy" id="45655"/>
    <lineage>
        <taxon>Bacteria</taxon>
        <taxon>Pseudomonadati</taxon>
        <taxon>Thermodesulfobacteriota</taxon>
        <taxon>Desulfobacteria</taxon>
        <taxon>Desulfobacterales</taxon>
        <taxon>Desulfococcaceae</taxon>
        <taxon>Desulfonema</taxon>
    </lineage>
</organism>
<dbReference type="InterPro" id="IPR000836">
    <property type="entry name" value="PRTase_dom"/>
</dbReference>
<feature type="domain" description="Phosphoribosyltransferase" evidence="1">
    <location>
        <begin position="79"/>
        <end position="171"/>
    </location>
</feature>
<dbReference type="SUPFAM" id="SSF53271">
    <property type="entry name" value="PRTase-like"/>
    <property type="match status" value="1"/>
</dbReference>
<accession>A0A975GNE7</accession>
<protein>
    <recommendedName>
        <fullName evidence="1">Phosphoribosyltransferase domain-containing protein</fullName>
    </recommendedName>
</protein>
<reference evidence="2" key="1">
    <citation type="journal article" date="2021" name="Microb. Physiol.">
        <title>Proteogenomic Insights into the Physiology of Marine, Sulfate-Reducing, Filamentous Desulfonema limicola and Desulfonema magnum.</title>
        <authorList>
            <person name="Schnaars V."/>
            <person name="Wohlbrand L."/>
            <person name="Scheve S."/>
            <person name="Hinrichs C."/>
            <person name="Reinhardt R."/>
            <person name="Rabus R."/>
        </authorList>
    </citation>
    <scope>NUCLEOTIDE SEQUENCE</scope>
    <source>
        <strain evidence="2">4be13</strain>
    </source>
</reference>
<dbReference type="Pfam" id="PF00156">
    <property type="entry name" value="Pribosyltran"/>
    <property type="match status" value="1"/>
</dbReference>
<dbReference type="InterPro" id="IPR029057">
    <property type="entry name" value="PRTase-like"/>
</dbReference>